<dbReference type="Proteomes" id="UP000092695">
    <property type="component" value="Chromosome"/>
</dbReference>
<name>A0A193LFB1_9GAMM</name>
<reference evidence="7 8" key="1">
    <citation type="submission" date="2016-06" db="EMBL/GenBank/DDBJ databases">
        <title>Complete genome sequence of a deep-branching marine Gamma Proteobacterium Woeseia oceani type strain XK5.</title>
        <authorList>
            <person name="Mu D."/>
            <person name="Du Z."/>
        </authorList>
    </citation>
    <scope>NUCLEOTIDE SEQUENCE [LARGE SCALE GENOMIC DNA]</scope>
    <source>
        <strain evidence="7 8">XK5</strain>
    </source>
</reference>
<dbReference type="STRING" id="1548547.BA177_08000"/>
<keyword evidence="3 5" id="KW-1133">Transmembrane helix</keyword>
<feature type="transmembrane region" description="Helical" evidence="5">
    <location>
        <begin position="210"/>
        <end position="235"/>
    </location>
</feature>
<keyword evidence="2 5" id="KW-0812">Transmembrane</keyword>
<dbReference type="RefSeq" id="WP_068615189.1">
    <property type="nucleotide sequence ID" value="NZ_CP016268.1"/>
</dbReference>
<evidence type="ECO:0000259" key="6">
    <source>
        <dbReference type="Pfam" id="PF12698"/>
    </source>
</evidence>
<accession>A0A193LFB1</accession>
<dbReference type="Pfam" id="PF12698">
    <property type="entry name" value="ABC2_membrane_3"/>
    <property type="match status" value="1"/>
</dbReference>
<gene>
    <name evidence="7" type="ORF">BA177_08000</name>
</gene>
<dbReference type="GO" id="GO:0140359">
    <property type="term" value="F:ABC-type transporter activity"/>
    <property type="evidence" value="ECO:0007669"/>
    <property type="project" value="InterPro"/>
</dbReference>
<feature type="domain" description="ABC-2 type transporter transmembrane" evidence="6">
    <location>
        <begin position="24"/>
        <end position="391"/>
    </location>
</feature>
<dbReference type="EMBL" id="CP016268">
    <property type="protein sequence ID" value="ANO51153.1"/>
    <property type="molecule type" value="Genomic_DNA"/>
</dbReference>
<protein>
    <recommendedName>
        <fullName evidence="6">ABC-2 type transporter transmembrane domain-containing protein</fullName>
    </recommendedName>
</protein>
<proteinExistence type="predicted"/>
<evidence type="ECO:0000256" key="1">
    <source>
        <dbReference type="ARBA" id="ARBA00004141"/>
    </source>
</evidence>
<evidence type="ECO:0000313" key="8">
    <source>
        <dbReference type="Proteomes" id="UP000092695"/>
    </source>
</evidence>
<sequence>MSFLISSASKDLVRWSRDSVSVLLWLGIPFLIGGLLTLLMSADGAKPRGTLLIHDKDQTFLSGAIGSAFTQGQLGELIVVEMVTELDGEARIDAGDASAFLLIPEGFSNAIVNAEPLNLLLTTNPAQTILPQIIGDVVEVLLDAGFYAQQMFASEISTALAAGNAPDSVLVANIAVSINEKLEAAGPLLFPPAFDIEILAPPAEQPSPPIALLFLPGIVLMAVLLAANGLAADYWSERELGTLRRLMYTPGRVQQFLLGKALAVAVITLLLAGLTLVAGFVYHGIPYAHFLPSLLFVTVAGVALFSWFGLLQMLANSRRAANLLTTILLFPLLMLGGSFFPFAAMPEGLAAIGRLTPNGFVVDRLTTEITGLSAWSINAGSWLLLLVATTLGLICSGWRLRNGFARS</sequence>
<dbReference type="InterPro" id="IPR051784">
    <property type="entry name" value="Nod_factor_ABC_transporter"/>
</dbReference>
<feature type="transmembrane region" description="Helical" evidence="5">
    <location>
        <begin position="256"/>
        <end position="281"/>
    </location>
</feature>
<evidence type="ECO:0000256" key="2">
    <source>
        <dbReference type="ARBA" id="ARBA00022692"/>
    </source>
</evidence>
<dbReference type="AlphaFoldDB" id="A0A193LFB1"/>
<evidence type="ECO:0000313" key="7">
    <source>
        <dbReference type="EMBL" id="ANO51153.1"/>
    </source>
</evidence>
<feature type="transmembrane region" description="Helical" evidence="5">
    <location>
        <begin position="323"/>
        <end position="344"/>
    </location>
</feature>
<keyword evidence="8" id="KW-1185">Reference proteome</keyword>
<evidence type="ECO:0000256" key="4">
    <source>
        <dbReference type="ARBA" id="ARBA00023136"/>
    </source>
</evidence>
<dbReference type="Gene3D" id="3.40.1710.10">
    <property type="entry name" value="abc type-2 transporter like domain"/>
    <property type="match status" value="1"/>
</dbReference>
<keyword evidence="4 5" id="KW-0472">Membrane</keyword>
<feature type="transmembrane region" description="Helical" evidence="5">
    <location>
        <begin position="20"/>
        <end position="42"/>
    </location>
</feature>
<dbReference type="PANTHER" id="PTHR43229">
    <property type="entry name" value="NODULATION PROTEIN J"/>
    <property type="match status" value="1"/>
</dbReference>
<organism evidence="7 8">
    <name type="scientific">Woeseia oceani</name>
    <dbReference type="NCBI Taxonomy" id="1548547"/>
    <lineage>
        <taxon>Bacteria</taxon>
        <taxon>Pseudomonadati</taxon>
        <taxon>Pseudomonadota</taxon>
        <taxon>Gammaproteobacteria</taxon>
        <taxon>Woeseiales</taxon>
        <taxon>Woeseiaceae</taxon>
        <taxon>Woeseia</taxon>
    </lineage>
</organism>
<dbReference type="KEGG" id="woc:BA177_08000"/>
<evidence type="ECO:0000256" key="3">
    <source>
        <dbReference type="ARBA" id="ARBA00022989"/>
    </source>
</evidence>
<feature type="transmembrane region" description="Helical" evidence="5">
    <location>
        <begin position="382"/>
        <end position="400"/>
    </location>
</feature>
<feature type="transmembrane region" description="Helical" evidence="5">
    <location>
        <begin position="287"/>
        <end position="311"/>
    </location>
</feature>
<comment type="subcellular location">
    <subcellularLocation>
        <location evidence="1">Membrane</location>
        <topology evidence="1">Multi-pass membrane protein</topology>
    </subcellularLocation>
</comment>
<dbReference type="InterPro" id="IPR013525">
    <property type="entry name" value="ABC2_TM"/>
</dbReference>
<evidence type="ECO:0000256" key="5">
    <source>
        <dbReference type="SAM" id="Phobius"/>
    </source>
</evidence>
<dbReference type="PANTHER" id="PTHR43229:SF2">
    <property type="entry name" value="NODULATION PROTEIN J"/>
    <property type="match status" value="1"/>
</dbReference>
<dbReference type="GO" id="GO:0016020">
    <property type="term" value="C:membrane"/>
    <property type="evidence" value="ECO:0007669"/>
    <property type="project" value="UniProtKB-SubCell"/>
</dbReference>